<comment type="subcellular location">
    <subcellularLocation>
        <location evidence="9">Cytoplasm</location>
    </subcellularLocation>
</comment>
<dbReference type="Proteomes" id="UP001156682">
    <property type="component" value="Unassembled WGS sequence"/>
</dbReference>
<evidence type="ECO:0000256" key="6">
    <source>
        <dbReference type="ARBA" id="ARBA00022840"/>
    </source>
</evidence>
<dbReference type="HAMAP" id="MF_01886">
    <property type="entry name" value="tRNA_acetyltr_TmcA"/>
    <property type="match status" value="1"/>
</dbReference>
<dbReference type="InterPro" id="IPR000182">
    <property type="entry name" value="GNAT_dom"/>
</dbReference>
<dbReference type="Gene3D" id="3.40.50.300">
    <property type="entry name" value="P-loop containing nucleotide triphosphate hydrolases"/>
    <property type="match status" value="1"/>
</dbReference>
<comment type="similarity">
    <text evidence="9">Belongs to the TmcA family.</text>
</comment>
<evidence type="ECO:0000256" key="5">
    <source>
        <dbReference type="ARBA" id="ARBA00022741"/>
    </source>
</evidence>
<evidence type="ECO:0000313" key="12">
    <source>
        <dbReference type="Proteomes" id="UP001156682"/>
    </source>
</evidence>
<keyword evidence="8 9" id="KW-0012">Acyltransferase</keyword>
<feature type="binding site" evidence="9">
    <location>
        <begin position="206"/>
        <end position="207"/>
    </location>
    <ligand>
        <name>ATP</name>
        <dbReference type="ChEBI" id="CHEBI:30616"/>
    </ligand>
</feature>
<comment type="function">
    <text evidence="9">Catalyzes the formation of N(4)-acetylcytidine (ac(4)C) at the wobble position of tRNA(Met), by using acetyl-CoA as an acetyl donor and ATP (or GTP).</text>
</comment>
<keyword evidence="5 9" id="KW-0547">Nucleotide-binding</keyword>
<comment type="catalytic activity">
    <reaction evidence="9">
        <text>cytidine(34) in elongator tRNA(Met) + acetyl-CoA + ATP + H2O = N(4)-acetylcytidine(34) in elongator tRNA(Met) + ADP + phosphate + CoA + H(+)</text>
        <dbReference type="Rhea" id="RHEA:43788"/>
        <dbReference type="Rhea" id="RHEA-COMP:10693"/>
        <dbReference type="Rhea" id="RHEA-COMP:10694"/>
        <dbReference type="ChEBI" id="CHEBI:15377"/>
        <dbReference type="ChEBI" id="CHEBI:15378"/>
        <dbReference type="ChEBI" id="CHEBI:30616"/>
        <dbReference type="ChEBI" id="CHEBI:43474"/>
        <dbReference type="ChEBI" id="CHEBI:57287"/>
        <dbReference type="ChEBI" id="CHEBI:57288"/>
        <dbReference type="ChEBI" id="CHEBI:74900"/>
        <dbReference type="ChEBI" id="CHEBI:82748"/>
        <dbReference type="ChEBI" id="CHEBI:456216"/>
        <dbReference type="EC" id="2.3.1.193"/>
    </reaction>
</comment>
<dbReference type="Pfam" id="PF08351">
    <property type="entry name" value="TmcA_N"/>
    <property type="match status" value="1"/>
</dbReference>
<evidence type="ECO:0000256" key="8">
    <source>
        <dbReference type="ARBA" id="ARBA00023315"/>
    </source>
</evidence>
<keyword evidence="3 9" id="KW-0808">Transferase</keyword>
<keyword evidence="6 9" id="KW-0067">ATP-binding</keyword>
<protein>
    <recommendedName>
        <fullName evidence="9">tRNA(Met) cytidine acetyltransferase TmcA</fullName>
        <ecNumber evidence="9">2.3.1.193</ecNumber>
    </recommendedName>
</protein>
<dbReference type="InterPro" id="IPR016181">
    <property type="entry name" value="Acyl_CoA_acyltransferase"/>
</dbReference>
<dbReference type="PANTHER" id="PTHR10925:SF5">
    <property type="entry name" value="RNA CYTIDINE ACETYLTRANSFERASE"/>
    <property type="match status" value="1"/>
</dbReference>
<dbReference type="Gene3D" id="3.40.50.11040">
    <property type="match status" value="1"/>
</dbReference>
<keyword evidence="12" id="KW-1185">Reference proteome</keyword>
<keyword evidence="4 9" id="KW-0819">tRNA processing</keyword>
<organism evidence="11 12">
    <name type="scientific">Marinospirillum insulare</name>
    <dbReference type="NCBI Taxonomy" id="217169"/>
    <lineage>
        <taxon>Bacteria</taxon>
        <taxon>Pseudomonadati</taxon>
        <taxon>Pseudomonadota</taxon>
        <taxon>Gammaproteobacteria</taxon>
        <taxon>Oceanospirillales</taxon>
        <taxon>Oceanospirillaceae</taxon>
        <taxon>Marinospirillum</taxon>
    </lineage>
</organism>
<evidence type="ECO:0000256" key="3">
    <source>
        <dbReference type="ARBA" id="ARBA00022679"/>
    </source>
</evidence>
<dbReference type="Pfam" id="PF05127">
    <property type="entry name" value="NAT10_TcmA_helicase"/>
    <property type="match status" value="1"/>
</dbReference>
<feature type="binding site" evidence="9">
    <location>
        <position position="371"/>
    </location>
    <ligand>
        <name>ATP</name>
        <dbReference type="ChEBI" id="CHEBI:30616"/>
    </ligand>
</feature>
<dbReference type="CDD" id="cd04301">
    <property type="entry name" value="NAT_SF"/>
    <property type="match status" value="1"/>
</dbReference>
<keyword evidence="1 9" id="KW-0963">Cytoplasm</keyword>
<proteinExistence type="inferred from homology"/>
<evidence type="ECO:0000256" key="9">
    <source>
        <dbReference type="HAMAP-Rule" id="MF_01886"/>
    </source>
</evidence>
<comment type="caution">
    <text evidence="11">The sequence shown here is derived from an EMBL/GenBank/DDBJ whole genome shotgun (WGS) entry which is preliminary data.</text>
</comment>
<dbReference type="InterPro" id="IPR024914">
    <property type="entry name" value="tRNA_acetyltr_TmcA"/>
</dbReference>
<dbReference type="SUPFAM" id="SSF52540">
    <property type="entry name" value="P-loop containing nucleoside triphosphate hydrolases"/>
    <property type="match status" value="1"/>
</dbReference>
<evidence type="ECO:0000259" key="10">
    <source>
        <dbReference type="PROSITE" id="PS51186"/>
    </source>
</evidence>
<reference evidence="12" key="1">
    <citation type="journal article" date="2019" name="Int. J. Syst. Evol. Microbiol.">
        <title>The Global Catalogue of Microorganisms (GCM) 10K type strain sequencing project: providing services to taxonomists for standard genome sequencing and annotation.</title>
        <authorList>
            <consortium name="The Broad Institute Genomics Platform"/>
            <consortium name="The Broad Institute Genome Sequencing Center for Infectious Disease"/>
            <person name="Wu L."/>
            <person name="Ma J."/>
        </authorList>
    </citation>
    <scope>NUCLEOTIDE SEQUENCE [LARGE SCALE GENOMIC DNA]</scope>
    <source>
        <strain evidence="12">NBRC 100033</strain>
    </source>
</reference>
<feature type="binding site" evidence="9">
    <location>
        <position position="563"/>
    </location>
    <ligand>
        <name>acetyl-CoA</name>
        <dbReference type="ChEBI" id="CHEBI:57288"/>
    </ligand>
</feature>
<gene>
    <name evidence="9 11" type="primary">tmcA</name>
    <name evidence="11" type="ORF">GCM10007878_19280</name>
</gene>
<dbReference type="EC" id="2.3.1.193" evidence="9"/>
<dbReference type="InterPro" id="IPR032672">
    <property type="entry name" value="TmcA/NAT10/Kre33"/>
</dbReference>
<feature type="domain" description="N-acetyltransferase" evidence="10">
    <location>
        <begin position="448"/>
        <end position="576"/>
    </location>
</feature>
<sequence length="722" mass="80656">MNSSNMLNDPDFNNLLLTLEAYRHRQLIWIKGDVDWCYKQVLLLLTKQQQQLTQPMKGSWVQAEVNLDTLPKLSEDLVHLPASKARHRLGSEQDVLVIDAFSGLNPDALGALAGTLKAGGVLYLLTPEDWSASVDPDYKRLAAWPLEAKDLTHYFVQRCERLLIEKQVPRFSQQQEKLGNWAIPNVLTAATVQPKNQPSLKKLLWGAVSEEQSTLVTQLVDWFASKPVVPLVITANRGRGKSGALGLLLRELIQQPTSKKLLVTAPSSEVTTAIFDRIKDLPLELQEQVSFIAPDALLEEQPHADLLLVDEAAALPVPILKCLLAAYPKSVFATTQEGYEGNGRGFALRFTQHLNKHTPNWLALTLSQPLRWAEGDPLEKLINRLLLLDAQVTDPAKNSNKPSTFTWIKQADLLRDEALLQQVFGLLVLAHYRTTPDDFRQLLDAPGIHLACAWQGDLPIGLALIQEEGGFDAELAQAIFMGKRRPQGHLLAQSLAFHGGFVQAAQVNWWRIQRVLVHPLLQRQGIGKQLLSFVLAEAKQQPALDLIGSSFGATTELLPFWFRGGYQPVRLGITKDQASGEHTLQVVQGISVKGKALQQQLVERFSLTLPDALTLWLKALPADLLITILQALPLTKVALSEQDQLELDAFAEGHRPLAVSRTVLKNWLWQALAERARSSQLVPWVQLLLQEVPELKLQQQLGLKGRKAFDRWLRNQLKTLLE</sequence>
<dbReference type="RefSeq" id="WP_051610547.1">
    <property type="nucleotide sequence ID" value="NZ_BSOR01000033.1"/>
</dbReference>
<dbReference type="PANTHER" id="PTHR10925">
    <property type="entry name" value="N-ACETYLTRANSFERASE 10"/>
    <property type="match status" value="1"/>
</dbReference>
<feature type="binding site" evidence="9">
    <location>
        <position position="556"/>
    </location>
    <ligand>
        <name>acetyl-CoA</name>
        <dbReference type="ChEBI" id="CHEBI:57288"/>
    </ligand>
</feature>
<dbReference type="Pfam" id="PF13718">
    <property type="entry name" value="GNAT_acetyltr_2"/>
    <property type="match status" value="2"/>
</dbReference>
<accession>A0ABQ6A331</accession>
<keyword evidence="2 9" id="KW-0820">tRNA-binding</keyword>
<dbReference type="Gene3D" id="1.20.120.890">
    <property type="entry name" value="tRNA(Met) cytidine acetyltransferase, tail domain"/>
    <property type="match status" value="1"/>
</dbReference>
<dbReference type="InterPro" id="IPR007807">
    <property type="entry name" value="TcmA/NAT10_helicase"/>
</dbReference>
<keyword evidence="7 9" id="KW-0694">RNA-binding</keyword>
<dbReference type="InterPro" id="IPR013562">
    <property type="entry name" value="TmcA/NAT10_N"/>
</dbReference>
<dbReference type="PROSITE" id="PS51186">
    <property type="entry name" value="GNAT"/>
    <property type="match status" value="1"/>
</dbReference>
<evidence type="ECO:0000256" key="7">
    <source>
        <dbReference type="ARBA" id="ARBA00022884"/>
    </source>
</evidence>
<dbReference type="Gene3D" id="3.40.630.30">
    <property type="match status" value="1"/>
</dbReference>
<dbReference type="InterPro" id="IPR038321">
    <property type="entry name" value="TmcA_C_sf"/>
</dbReference>
<feature type="binding site" evidence="9">
    <location>
        <position position="212"/>
    </location>
    <ligand>
        <name>ATP</name>
        <dbReference type="ChEBI" id="CHEBI:30616"/>
    </ligand>
</feature>
<name>A0ABQ6A331_9GAMM</name>
<evidence type="ECO:0000256" key="1">
    <source>
        <dbReference type="ARBA" id="ARBA00022490"/>
    </source>
</evidence>
<dbReference type="SUPFAM" id="SSF55729">
    <property type="entry name" value="Acyl-CoA N-acyltransferases (Nat)"/>
    <property type="match status" value="1"/>
</dbReference>
<dbReference type="EMBL" id="BSOR01000033">
    <property type="protein sequence ID" value="GLR64490.1"/>
    <property type="molecule type" value="Genomic_DNA"/>
</dbReference>
<evidence type="ECO:0000256" key="4">
    <source>
        <dbReference type="ARBA" id="ARBA00022694"/>
    </source>
</evidence>
<evidence type="ECO:0000313" key="11">
    <source>
        <dbReference type="EMBL" id="GLR64490.1"/>
    </source>
</evidence>
<dbReference type="InterPro" id="IPR027417">
    <property type="entry name" value="P-loop_NTPase"/>
</dbReference>
<comment type="caution">
    <text evidence="9">Lacks conserved residue(s) required for the propagation of feature annotation.</text>
</comment>
<evidence type="ECO:0000256" key="2">
    <source>
        <dbReference type="ARBA" id="ARBA00022555"/>
    </source>
</evidence>